<proteinExistence type="predicted"/>
<dbReference type="HOGENOM" id="CLU_515233_0_0_1"/>
<evidence type="ECO:0000313" key="2">
    <source>
        <dbReference type="Proteomes" id="UP000011750"/>
    </source>
</evidence>
<keyword evidence="2" id="KW-1185">Reference proteome</keyword>
<accession>M4FGN8</accession>
<reference evidence="2" key="2">
    <citation type="journal article" date="2018" name="Hortic Res">
        <title>Improved Brassica rapa reference genome by single-molecule sequencing and chromosome conformation capture technologies.</title>
        <authorList>
            <person name="Zhang L."/>
            <person name="Cai X."/>
            <person name="Wu J."/>
            <person name="Liu M."/>
            <person name="Grob S."/>
            <person name="Cheng F."/>
            <person name="Liang J."/>
            <person name="Cai C."/>
            <person name="Liu Z."/>
            <person name="Liu B."/>
            <person name="Wang F."/>
            <person name="Li S."/>
            <person name="Liu F."/>
            <person name="Li X."/>
            <person name="Cheng L."/>
            <person name="Yang W."/>
            <person name="Li M.H."/>
            <person name="Grossniklaus U."/>
            <person name="Zheng H."/>
            <person name="Wang X."/>
        </authorList>
    </citation>
    <scope>NUCLEOTIDE SEQUENCE [LARGE SCALE GENOMIC DNA]</scope>
    <source>
        <strain evidence="2">cv. Chiifu-401-42</strain>
    </source>
</reference>
<dbReference type="EnsemblPlants" id="Bra040266.1">
    <property type="protein sequence ID" value="Bra040266.1-P"/>
    <property type="gene ID" value="Bra040266"/>
</dbReference>
<name>M4FGN8_BRACM</name>
<dbReference type="AlphaFoldDB" id="M4FGN8"/>
<dbReference type="InParanoid" id="M4FGN8"/>
<organism evidence="1 2">
    <name type="scientific">Brassica campestris</name>
    <name type="common">Field mustard</name>
    <dbReference type="NCBI Taxonomy" id="3711"/>
    <lineage>
        <taxon>Eukaryota</taxon>
        <taxon>Viridiplantae</taxon>
        <taxon>Streptophyta</taxon>
        <taxon>Embryophyta</taxon>
        <taxon>Tracheophyta</taxon>
        <taxon>Spermatophyta</taxon>
        <taxon>Magnoliopsida</taxon>
        <taxon>eudicotyledons</taxon>
        <taxon>Gunneridae</taxon>
        <taxon>Pentapetalae</taxon>
        <taxon>rosids</taxon>
        <taxon>malvids</taxon>
        <taxon>Brassicales</taxon>
        <taxon>Brassicaceae</taxon>
        <taxon>Brassiceae</taxon>
        <taxon>Brassica</taxon>
    </lineage>
</organism>
<reference evidence="2" key="1">
    <citation type="journal article" date="2011" name="Nat. Genet.">
        <title>The genome of the mesopolyploid crop species Brassica rapa.</title>
        <authorList>
            <consortium name="Brassica rapa Genome Sequencing Project Consortium"/>
            <person name="Wang X."/>
            <person name="Wang H."/>
            <person name="Wang J."/>
            <person name="Sun R."/>
            <person name="Wu J."/>
            <person name="Liu S."/>
            <person name="Bai Y."/>
            <person name="Mun J.H."/>
            <person name="Bancroft I."/>
            <person name="Cheng F."/>
            <person name="Huang S."/>
            <person name="Li X."/>
            <person name="Hua W."/>
            <person name="Wang J."/>
            <person name="Wang X."/>
            <person name="Freeling M."/>
            <person name="Pires J.C."/>
            <person name="Paterson A.H."/>
            <person name="Chalhoub B."/>
            <person name="Wang B."/>
            <person name="Hayward A."/>
            <person name="Sharpe A.G."/>
            <person name="Park B.S."/>
            <person name="Weisshaar B."/>
            <person name="Liu B."/>
            <person name="Li B."/>
            <person name="Liu B."/>
            <person name="Tong C."/>
            <person name="Song C."/>
            <person name="Duran C."/>
            <person name="Peng C."/>
            <person name="Geng C."/>
            <person name="Koh C."/>
            <person name="Lin C."/>
            <person name="Edwards D."/>
            <person name="Mu D."/>
            <person name="Shen D."/>
            <person name="Soumpourou E."/>
            <person name="Li F."/>
            <person name="Fraser F."/>
            <person name="Conant G."/>
            <person name="Lassalle G."/>
            <person name="King G.J."/>
            <person name="Bonnema G."/>
            <person name="Tang H."/>
            <person name="Wang H."/>
            <person name="Belcram H."/>
            <person name="Zhou H."/>
            <person name="Hirakawa H."/>
            <person name="Abe H."/>
            <person name="Guo H."/>
            <person name="Wang H."/>
            <person name="Jin H."/>
            <person name="Parkin I.A."/>
            <person name="Batley J."/>
            <person name="Kim J.S."/>
            <person name="Just J."/>
            <person name="Li J."/>
            <person name="Xu J."/>
            <person name="Deng J."/>
            <person name="Kim J.A."/>
            <person name="Li J."/>
            <person name="Yu J."/>
            <person name="Meng J."/>
            <person name="Wang J."/>
            <person name="Min J."/>
            <person name="Poulain J."/>
            <person name="Wang J."/>
            <person name="Hatakeyama K."/>
            <person name="Wu K."/>
            <person name="Wang L."/>
            <person name="Fang L."/>
            <person name="Trick M."/>
            <person name="Links M.G."/>
            <person name="Zhao M."/>
            <person name="Jin M."/>
            <person name="Ramchiary N."/>
            <person name="Drou N."/>
            <person name="Berkman P.J."/>
            <person name="Cai Q."/>
            <person name="Huang Q."/>
            <person name="Li R."/>
            <person name="Tabata S."/>
            <person name="Cheng S."/>
            <person name="Zhang S."/>
            <person name="Zhang S."/>
            <person name="Huang S."/>
            <person name="Sato S."/>
            <person name="Sun S."/>
            <person name="Kwon S.J."/>
            <person name="Choi S.R."/>
            <person name="Lee T.H."/>
            <person name="Fan W."/>
            <person name="Zhao X."/>
            <person name="Tan X."/>
            <person name="Xu X."/>
            <person name="Wang Y."/>
            <person name="Qiu Y."/>
            <person name="Yin Y."/>
            <person name="Li Y."/>
            <person name="Du Y."/>
            <person name="Liao Y."/>
            <person name="Lim Y."/>
            <person name="Narusaka Y."/>
            <person name="Wang Y."/>
            <person name="Wang Z."/>
            <person name="Li Z."/>
            <person name="Wang Z."/>
            <person name="Xiong Z."/>
            <person name="Zhang Z."/>
        </authorList>
    </citation>
    <scope>NUCLEOTIDE SEQUENCE [LARGE SCALE GENOMIC DNA]</scope>
    <source>
        <strain evidence="2">cv. Chiifu-401-42</strain>
    </source>
</reference>
<reference evidence="1" key="3">
    <citation type="submission" date="2023-03" db="UniProtKB">
        <authorList>
            <consortium name="EnsemblPlants"/>
        </authorList>
    </citation>
    <scope>IDENTIFICATION</scope>
    <source>
        <strain evidence="1">cv. Chiifu-401-42</strain>
    </source>
</reference>
<protein>
    <submittedName>
        <fullName evidence="1">Uncharacterized protein</fullName>
    </submittedName>
</protein>
<dbReference type="Proteomes" id="UP000011750">
    <property type="component" value="Unassembled WGS sequence"/>
</dbReference>
<evidence type="ECO:0000313" key="1">
    <source>
        <dbReference type="EnsemblPlants" id="Bra040266.1-P"/>
    </source>
</evidence>
<sequence length="529" mass="60383">MRLPENRSTTPADSVASCNAVRIMTHKEFTARQHIHMNPFILTSIRIVSLPSIDRERPQTINNLQHPSIDDHLSHTACSYRSLRTLRRRKEKVAKHMKRGANEKEMDSFTKKILRIPLDKPFEEAYFPTGMQHRSTKATQHRSTLIIIRQTVHEHRPISPTTYRSTMESTMCNTKTTQLAIGQMITIRRAMQSKPHYMVHMQTSIKKVALRKKSSNTHFVYFVQKTRQEHKLIHFFAMACGVGTRFRRRTRDKHPLIDSTHSPSIDNHQPPRSDIVNGAENLFMQQCNTPEYQQRVIDEFFATTDGAANRFEHQNQPLARPSIDMHPEREITWLGRRRKVPDSGTGTRDPEAGTRTLGAETWKTEAGVIFSWNIFPQQRVTAVLNRKVPSVTLIEMKQEHVRSNPEGGSYEDGTMTARSFQLGGWPNWSRVDPVRPSAELDWADGQAGCVVDPARRMAELVACSIGHPQCLTGSARRMDELVVLSIQLGHPPSWTGSRRRMAELVVWSIQLGHPPSLTVCSVHPSIKQT</sequence>
<dbReference type="Gramene" id="Bra040266.1">
    <property type="protein sequence ID" value="Bra040266.1-P"/>
    <property type="gene ID" value="Bra040266"/>
</dbReference>